<dbReference type="AlphaFoldDB" id="Q54J81"/>
<dbReference type="HOGENOM" id="CLU_685919_0_0_1"/>
<dbReference type="SMR" id="Q54J81"/>
<dbReference type="Gene3D" id="2.130.10.10">
    <property type="entry name" value="YVTN repeat-like/Quinoprotein amine dehydrogenase"/>
    <property type="match status" value="2"/>
</dbReference>
<dbReference type="InterPro" id="IPR036322">
    <property type="entry name" value="WD40_repeat_dom_sf"/>
</dbReference>
<evidence type="ECO:0000313" key="4">
    <source>
        <dbReference type="Proteomes" id="UP000002195"/>
    </source>
</evidence>
<reference evidence="3 4" key="1">
    <citation type="journal article" date="2005" name="Nature">
        <title>The genome of the social amoeba Dictyostelium discoideum.</title>
        <authorList>
            <consortium name="The Dictyostelium discoideum Sequencing Consortium"/>
            <person name="Eichinger L."/>
            <person name="Pachebat J.A."/>
            <person name="Glockner G."/>
            <person name="Rajandream M.A."/>
            <person name="Sucgang R."/>
            <person name="Berriman M."/>
            <person name="Song J."/>
            <person name="Olsen R."/>
            <person name="Szafranski K."/>
            <person name="Xu Q."/>
            <person name="Tunggal B."/>
            <person name="Kummerfeld S."/>
            <person name="Madera M."/>
            <person name="Konfortov B.A."/>
            <person name="Rivero F."/>
            <person name="Bankier A.T."/>
            <person name="Lehmann R."/>
            <person name="Hamlin N."/>
            <person name="Davies R."/>
            <person name="Gaudet P."/>
            <person name="Fey P."/>
            <person name="Pilcher K."/>
            <person name="Chen G."/>
            <person name="Saunders D."/>
            <person name="Sodergren E."/>
            <person name="Davis P."/>
            <person name="Kerhornou A."/>
            <person name="Nie X."/>
            <person name="Hall N."/>
            <person name="Anjard C."/>
            <person name="Hemphill L."/>
            <person name="Bason N."/>
            <person name="Farbrother P."/>
            <person name="Desany B."/>
            <person name="Just E."/>
            <person name="Morio T."/>
            <person name="Rost R."/>
            <person name="Churcher C."/>
            <person name="Cooper J."/>
            <person name="Haydock S."/>
            <person name="van Driessche N."/>
            <person name="Cronin A."/>
            <person name="Goodhead I."/>
            <person name="Muzny D."/>
            <person name="Mourier T."/>
            <person name="Pain A."/>
            <person name="Lu M."/>
            <person name="Harper D."/>
            <person name="Lindsay R."/>
            <person name="Hauser H."/>
            <person name="James K."/>
            <person name="Quiles M."/>
            <person name="Madan Babu M."/>
            <person name="Saito T."/>
            <person name="Buchrieser C."/>
            <person name="Wardroper A."/>
            <person name="Felder M."/>
            <person name="Thangavelu M."/>
            <person name="Johnson D."/>
            <person name="Knights A."/>
            <person name="Loulseged H."/>
            <person name="Mungall K."/>
            <person name="Oliver K."/>
            <person name="Price C."/>
            <person name="Quail M.A."/>
            <person name="Urushihara H."/>
            <person name="Hernandez J."/>
            <person name="Rabbinowitsch E."/>
            <person name="Steffen D."/>
            <person name="Sanders M."/>
            <person name="Ma J."/>
            <person name="Kohara Y."/>
            <person name="Sharp S."/>
            <person name="Simmonds M."/>
            <person name="Spiegler S."/>
            <person name="Tivey A."/>
            <person name="Sugano S."/>
            <person name="White B."/>
            <person name="Walker D."/>
            <person name="Woodward J."/>
            <person name="Winckler T."/>
            <person name="Tanaka Y."/>
            <person name="Shaulsky G."/>
            <person name="Schleicher M."/>
            <person name="Weinstock G."/>
            <person name="Rosenthal A."/>
            <person name="Cox E.C."/>
            <person name="Chisholm R.L."/>
            <person name="Gibbs R."/>
            <person name="Loomis W.F."/>
            <person name="Platzer M."/>
            <person name="Kay R.R."/>
            <person name="Williams J."/>
            <person name="Dear P.H."/>
            <person name="Noegel A.A."/>
            <person name="Barrell B."/>
            <person name="Kuspa A."/>
        </authorList>
    </citation>
    <scope>NUCLEOTIDE SEQUENCE [LARGE SCALE GENOMIC DNA]</scope>
    <source>
        <strain evidence="3 4">AX4</strain>
    </source>
</reference>
<dbReference type="PROSITE" id="PS50294">
    <property type="entry name" value="WD_REPEATS_REGION"/>
    <property type="match status" value="1"/>
</dbReference>
<dbReference type="OMA" id="VCLWNAQ"/>
<dbReference type="EMBL" id="AAFI02000109">
    <property type="protein sequence ID" value="EAL63352.1"/>
    <property type="molecule type" value="Genomic_DNA"/>
</dbReference>
<dbReference type="KEGG" id="ddi:DDB_G0288243"/>
<gene>
    <name evidence="3" type="ORF">DDB_G0288243</name>
</gene>
<feature type="compositionally biased region" description="Low complexity" evidence="2">
    <location>
        <begin position="282"/>
        <end position="302"/>
    </location>
</feature>
<sequence>MWDLNKIPIYNEENKSHQLECLKTLEKHEKSLKFLEKIPGGFCSISNDDDIIVWSEEGEFKRSIARIQKEYTHGILCVNNFIIVAGPSSPFLIAYQYDQENKTAKTLGQSDITHKDIVTSLFNISNDRFVTGSKDQTIIVWCSKTLSPLYQQHCKNSINYLFPICSGDFLLATINKGFSIFDTTKGGSTMLEFSPSSKEDSNYIEINGAITLYNNTKILTWAGSRVSVWNWPHEIMYNGNTNSNNNLNSSFNGNQNSGSGQSLSNSFYGAFSLSGSIGNSNNNNNNNNGINSLNSSNSNNNKNKLKLPVRPTFIGDMKGHTESITCVSILSDNSIATGSLDNTIILWKDGKYQSETRTCVANFLLNDFHAKNNVQYIEHYADDQEKIVLIQESYSVDESNFD</sequence>
<comment type="caution">
    <text evidence="3">The sequence shown here is derived from an EMBL/GenBank/DDBJ whole genome shotgun (WGS) entry which is preliminary data.</text>
</comment>
<dbReference type="PaxDb" id="44689-DDB0219321"/>
<dbReference type="GeneID" id="8626523"/>
<keyword evidence="1" id="KW-0853">WD repeat</keyword>
<dbReference type="InterPro" id="IPR040102">
    <property type="entry name" value="WDR41"/>
</dbReference>
<dbReference type="Pfam" id="PF00400">
    <property type="entry name" value="WD40"/>
    <property type="match status" value="2"/>
</dbReference>
<dbReference type="InterPro" id="IPR015943">
    <property type="entry name" value="WD40/YVTN_repeat-like_dom_sf"/>
</dbReference>
<dbReference type="STRING" id="44689.Q54J81"/>
<dbReference type="VEuPathDB" id="AmoebaDB:DDB_G0288243"/>
<dbReference type="SUPFAM" id="SSF50978">
    <property type="entry name" value="WD40 repeat-like"/>
    <property type="match status" value="1"/>
</dbReference>
<evidence type="ECO:0000313" key="3">
    <source>
        <dbReference type="EMBL" id="EAL63352.1"/>
    </source>
</evidence>
<accession>Q54J81</accession>
<feature type="region of interest" description="Disordered" evidence="2">
    <location>
        <begin position="282"/>
        <end position="305"/>
    </location>
</feature>
<protein>
    <submittedName>
        <fullName evidence="3">Uncharacterized protein</fullName>
    </submittedName>
</protein>
<feature type="repeat" description="WD" evidence="1">
    <location>
        <begin position="317"/>
        <end position="348"/>
    </location>
</feature>
<dbReference type="SMART" id="SM00320">
    <property type="entry name" value="WD40"/>
    <property type="match status" value="3"/>
</dbReference>
<dbReference type="PANTHER" id="PTHR22805">
    <property type="entry name" value="WDR41-RELATED"/>
    <property type="match status" value="1"/>
</dbReference>
<dbReference type="eggNOG" id="ENOG502RC1D">
    <property type="taxonomic scope" value="Eukaryota"/>
</dbReference>
<keyword evidence="4" id="KW-1185">Reference proteome</keyword>
<evidence type="ECO:0000256" key="2">
    <source>
        <dbReference type="SAM" id="MobiDB-lite"/>
    </source>
</evidence>
<dbReference type="RefSeq" id="XP_636855.1">
    <property type="nucleotide sequence ID" value="XM_631763.1"/>
</dbReference>
<organism evidence="3 4">
    <name type="scientific">Dictyostelium discoideum</name>
    <name type="common">Social amoeba</name>
    <dbReference type="NCBI Taxonomy" id="44689"/>
    <lineage>
        <taxon>Eukaryota</taxon>
        <taxon>Amoebozoa</taxon>
        <taxon>Evosea</taxon>
        <taxon>Eumycetozoa</taxon>
        <taxon>Dictyostelia</taxon>
        <taxon>Dictyosteliales</taxon>
        <taxon>Dictyosteliaceae</taxon>
        <taxon>Dictyostelium</taxon>
    </lineage>
</organism>
<dbReference type="PROSITE" id="PS50082">
    <property type="entry name" value="WD_REPEATS_2"/>
    <property type="match status" value="1"/>
</dbReference>
<dbReference type="PANTHER" id="PTHR22805:SF2">
    <property type="entry name" value="WD REPEAT-CONTAINING PROTEIN 41"/>
    <property type="match status" value="1"/>
</dbReference>
<dbReference type="dictyBase" id="DDB_G0288243"/>
<dbReference type="InParanoid" id="Q54J81"/>
<name>Q54J81_DICDI</name>
<dbReference type="InterPro" id="IPR001680">
    <property type="entry name" value="WD40_rpt"/>
</dbReference>
<proteinExistence type="predicted"/>
<dbReference type="GO" id="GO:0010506">
    <property type="term" value="P:regulation of autophagy"/>
    <property type="evidence" value="ECO:0007669"/>
    <property type="project" value="InterPro"/>
</dbReference>
<evidence type="ECO:0000256" key="1">
    <source>
        <dbReference type="PROSITE-ProRule" id="PRU00221"/>
    </source>
</evidence>
<dbReference type="Proteomes" id="UP000002195">
    <property type="component" value="Unassembled WGS sequence"/>
</dbReference>